<evidence type="ECO:0000313" key="8">
    <source>
        <dbReference type="EMBL" id="KAK6925523.1"/>
    </source>
</evidence>
<comment type="subcellular location">
    <subcellularLocation>
        <location evidence="1">Nucleus</location>
    </subcellularLocation>
</comment>
<dbReference type="PANTHER" id="PTHR21286:SF0">
    <property type="entry name" value="NUCLEAR PORE COMPLEX PROTEIN NUP160"/>
    <property type="match status" value="1"/>
</dbReference>
<dbReference type="Pfam" id="PF17238">
    <property type="entry name" value="NUP160_helical_2"/>
    <property type="match status" value="1"/>
</dbReference>
<comment type="caution">
    <text evidence="8">The sequence shown here is derived from an EMBL/GenBank/DDBJ whole genome shotgun (WGS) entry which is preliminary data.</text>
</comment>
<dbReference type="Pfam" id="PF11715">
    <property type="entry name" value="Beta-prop_Nup120_160"/>
    <property type="match status" value="1"/>
</dbReference>
<feature type="non-terminal residue" evidence="8">
    <location>
        <position position="1537"/>
    </location>
</feature>
<gene>
    <name evidence="8" type="ORF">RJ641_007242</name>
</gene>
<sequence>MEVPITGSDCVKFVDVQVPRLSEQPDAAAPATLLRDAASCFTITTGDHPTYLIWIEFACIALISTNFNLVFRRIHKSVPNVLELLEICAYKEFPRIGLRITFPYALCPSAFICKGDEIRYTSGSVYALYVATVCGSAYLFKLRHLSTYASSSVFSTNEFIEFSDPIQLNAGAITAAAAIPGCLVVGKSDGSVGCIQLGRLDPSAPGFLHELRGDVGISRLWGFVSRGRPAGAVQDLIISEVQGRKFVFVLHLDGSFRVWDLLSHSRIFSHNMNIPDTAGKNTPRDDGTTFLRLWVGEANYNKSVIPLAILMGGSPAYSQSLCSFLAWTNPNQYFATNVKESSKDMVSIYCLQFSLGDRSILLLDESVQSISLEEGRLVDLKLTSTKMWLLKQDGLISKDLSCEDGTMEDTANYSLQESFVAEQLFQSMDHFSDDLLWIIHSAFVSVKDKMVPFISSIFLHRLLHPGVYNNSAVRATLQDYNKNWTDSEFQSLTADGLKKEILSLIEYEDVKGSPVSTFYFWKSFCNRYFHYWCTNGRPCGLIVDPSRGTVGLIRKNSMSLFRRLENIELLIYGCFDELGDTVSSQLGLNDSELENEILFEVLGCVSSISQHLGKSASAIFYESLVNAPVLSLEEIIPCLLKILEMGYSSSVSALHISELGVDAAWEKELTDHKNLRKFSVEMLLSLHALFNKASAWDRVLNVVESYLKFLVPRKIMQRLDADIIYNVNTSILVQAAAQVAKVMFESAFDMLLFLSYLVKISHQIHMGHDDISRIQLELIPMIQETFTEWLIIHYFCTTPSESPVAEDFSSQLSSLQIDSSFDKRLLNENLGKCGFSLAFILLLYSQCYSGNQSCCSLKCLPSPDNFMCSIQDFSSWLIWGRTGEESSAFFGHSTELAQMLLRHGQYEAVEYLLTVVDSHSRKEKISESIQSSDGKWCALQHLLGCCLLARSKCGLYGKLKDEKVCEAVRCFFRASSGQGASEALQSLSYEARLPHPEFTGYATPAVWKLQYYQWVMQIFEQYNLRDGACQFALAALEQVDEALNPKEDGNSKSNFDDSAIIIKGRLWANVFKFTLDLDQYYDAYCAIISNPDEESKYICLRRFIIVLYERGALKILCNGQLPFIGLAEKIEQELAWKAQRSNLSAKPNPYKLLYAYEMHRHNWRKAATCMYLYSARLRTEVAVKDHQTLSLALQERMNGLSVTINALRLVHPAYAWIDLDPEGNSLQYGNYPTSENGILSQRQECYIGVEKLEKEYVLATAEYLLSLEKVTLASFGNQKPSIDFIDLLVQRRLYDIAFTVVLKFWSGSELKRELERIIYTMSLQCCPSGVKSSSVGNDSSSHGLLLALPKDAIVLHGSMDRSPSEQCTGSNQWESLELYLDKYKSYNQRLPALVAESLLRANPQIELPLWLVRMFKVGQRDGNLGMSTGESDPATLFRLYVDYGRYAEATNLLIEYIRSYASVRPVDIIRRKRPSAVWFPYTTIERLWAQLEDLSNSGQMNIQCEKIKGLLRDALVDHLNQRWHHQHGAASKLPSRL</sequence>
<reference evidence="8 9" key="1">
    <citation type="submission" date="2023-12" db="EMBL/GenBank/DDBJ databases">
        <title>A high-quality genome assembly for Dillenia turbinata (Dilleniales).</title>
        <authorList>
            <person name="Chanderbali A."/>
        </authorList>
    </citation>
    <scope>NUCLEOTIDE SEQUENCE [LARGE SCALE GENOMIC DNA]</scope>
    <source>
        <strain evidence="8">LSX21</strain>
        <tissue evidence="8">Leaf</tissue>
    </source>
</reference>
<evidence type="ECO:0000259" key="6">
    <source>
        <dbReference type="Pfam" id="PF23347"/>
    </source>
</evidence>
<evidence type="ECO:0000259" key="7">
    <source>
        <dbReference type="Pfam" id="PF23354"/>
    </source>
</evidence>
<evidence type="ECO:0000256" key="3">
    <source>
        <dbReference type="ARBA" id="ARBA00023242"/>
    </source>
</evidence>
<accession>A0AAN8UYV3</accession>
<dbReference type="Pfam" id="PF23347">
    <property type="entry name" value="TPR_Nup160_C"/>
    <property type="match status" value="1"/>
</dbReference>
<dbReference type="GO" id="GO:0017056">
    <property type="term" value="F:structural constituent of nuclear pore"/>
    <property type="evidence" value="ECO:0007669"/>
    <property type="project" value="TreeGrafter"/>
</dbReference>
<evidence type="ECO:0000259" key="4">
    <source>
        <dbReference type="Pfam" id="PF11715"/>
    </source>
</evidence>
<dbReference type="InterPro" id="IPR056535">
    <property type="entry name" value="TPR_NUP160_M"/>
</dbReference>
<keyword evidence="9" id="KW-1185">Reference proteome</keyword>
<feature type="domain" description="Nucleoporin Nup120/160 beta-propeller" evidence="4">
    <location>
        <begin position="73"/>
        <end position="568"/>
    </location>
</feature>
<protein>
    <submittedName>
        <fullName evidence="8">Nuclear pore complex protein NUP160</fullName>
    </submittedName>
</protein>
<feature type="domain" description="NUP160 helical" evidence="5">
    <location>
        <begin position="586"/>
        <end position="778"/>
    </location>
</feature>
<dbReference type="Proteomes" id="UP001370490">
    <property type="component" value="Unassembled WGS sequence"/>
</dbReference>
<name>A0AAN8UYV3_9MAGN</name>
<keyword evidence="3" id="KW-0539">Nucleus</keyword>
<dbReference type="InterPro" id="IPR021717">
    <property type="entry name" value="Nucleoporin_Nup160"/>
</dbReference>
<feature type="domain" description="NUP160 middle TPR" evidence="7">
    <location>
        <begin position="959"/>
        <end position="1209"/>
    </location>
</feature>
<evidence type="ECO:0000259" key="5">
    <source>
        <dbReference type="Pfam" id="PF17238"/>
    </source>
</evidence>
<proteinExistence type="predicted"/>
<organism evidence="8 9">
    <name type="scientific">Dillenia turbinata</name>
    <dbReference type="NCBI Taxonomy" id="194707"/>
    <lineage>
        <taxon>Eukaryota</taxon>
        <taxon>Viridiplantae</taxon>
        <taxon>Streptophyta</taxon>
        <taxon>Embryophyta</taxon>
        <taxon>Tracheophyta</taxon>
        <taxon>Spermatophyta</taxon>
        <taxon>Magnoliopsida</taxon>
        <taxon>eudicotyledons</taxon>
        <taxon>Gunneridae</taxon>
        <taxon>Pentapetalae</taxon>
        <taxon>Dilleniales</taxon>
        <taxon>Dilleniaceae</taxon>
        <taxon>Dillenia</taxon>
    </lineage>
</organism>
<evidence type="ECO:0000313" key="9">
    <source>
        <dbReference type="Proteomes" id="UP001370490"/>
    </source>
</evidence>
<dbReference type="InterPro" id="IPR056536">
    <property type="entry name" value="TPR_NUP160_C"/>
</dbReference>
<evidence type="ECO:0000256" key="2">
    <source>
        <dbReference type="ARBA" id="ARBA00022448"/>
    </source>
</evidence>
<dbReference type="GO" id="GO:0005643">
    <property type="term" value="C:nuclear pore"/>
    <property type="evidence" value="ECO:0007669"/>
    <property type="project" value="TreeGrafter"/>
</dbReference>
<dbReference type="EMBL" id="JBAMMX010000015">
    <property type="protein sequence ID" value="KAK6925523.1"/>
    <property type="molecule type" value="Genomic_DNA"/>
</dbReference>
<feature type="domain" description="NUP160 C-terminal TPR" evidence="6">
    <location>
        <begin position="1250"/>
        <end position="1510"/>
    </location>
</feature>
<evidence type="ECO:0000256" key="1">
    <source>
        <dbReference type="ARBA" id="ARBA00004123"/>
    </source>
</evidence>
<dbReference type="PANTHER" id="PTHR21286">
    <property type="entry name" value="NUCLEAR PORE COMPLEX PROTEIN NUP160"/>
    <property type="match status" value="1"/>
</dbReference>
<keyword evidence="2" id="KW-0813">Transport</keyword>
<dbReference type="Pfam" id="PF23354">
    <property type="entry name" value="TPR_NUP160_120_M"/>
    <property type="match status" value="1"/>
</dbReference>
<dbReference type="InterPro" id="IPR059141">
    <property type="entry name" value="Beta-prop_Nup120_160"/>
</dbReference>
<dbReference type="InterPro" id="IPR035192">
    <property type="entry name" value="NUP160_hel_plant"/>
</dbReference>